<comment type="caution">
    <text evidence="12">The sequence shown here is derived from an EMBL/GenBank/DDBJ whole genome shotgun (WGS) entry which is preliminary data.</text>
</comment>
<evidence type="ECO:0000313" key="13">
    <source>
        <dbReference type="Proteomes" id="UP000663850"/>
    </source>
</evidence>
<keyword evidence="4" id="KW-0677">Repeat</keyword>
<dbReference type="PANTHER" id="PTHR31884:SF1">
    <property type="entry name" value="POLYGALACTURONASE"/>
    <property type="match status" value="1"/>
</dbReference>
<dbReference type="Pfam" id="PF00295">
    <property type="entry name" value="Glyco_hydro_28"/>
    <property type="match status" value="1"/>
</dbReference>
<evidence type="ECO:0000256" key="7">
    <source>
        <dbReference type="ARBA" id="ARBA00023295"/>
    </source>
</evidence>
<dbReference type="EC" id="3.2.1.15" evidence="2"/>
<dbReference type="GO" id="GO:0004650">
    <property type="term" value="F:polygalacturonase activity"/>
    <property type="evidence" value="ECO:0007669"/>
    <property type="project" value="UniProtKB-EC"/>
</dbReference>
<evidence type="ECO:0000256" key="11">
    <source>
        <dbReference type="RuleBase" id="RU361169"/>
    </source>
</evidence>
<dbReference type="GO" id="GO:0045490">
    <property type="term" value="P:pectin catabolic process"/>
    <property type="evidence" value="ECO:0007669"/>
    <property type="project" value="TreeGrafter"/>
</dbReference>
<evidence type="ECO:0000256" key="2">
    <source>
        <dbReference type="ARBA" id="ARBA00012736"/>
    </source>
</evidence>
<organism evidence="12 13">
    <name type="scientific">Rhizoctonia solani</name>
    <dbReference type="NCBI Taxonomy" id="456999"/>
    <lineage>
        <taxon>Eukaryota</taxon>
        <taxon>Fungi</taxon>
        <taxon>Dikarya</taxon>
        <taxon>Basidiomycota</taxon>
        <taxon>Agaricomycotina</taxon>
        <taxon>Agaricomycetes</taxon>
        <taxon>Cantharellales</taxon>
        <taxon>Ceratobasidiaceae</taxon>
        <taxon>Rhizoctonia</taxon>
    </lineage>
</organism>
<evidence type="ECO:0000313" key="12">
    <source>
        <dbReference type="EMBL" id="CAE6494960.1"/>
    </source>
</evidence>
<dbReference type="InterPro" id="IPR050434">
    <property type="entry name" value="Glycosyl_hydrlase_28"/>
</dbReference>
<dbReference type="Gene3D" id="2.160.20.10">
    <property type="entry name" value="Single-stranded right-handed beta-helix, Pectin lyase-like"/>
    <property type="match status" value="1"/>
</dbReference>
<dbReference type="InterPro" id="IPR000743">
    <property type="entry name" value="Glyco_hydro_28"/>
</dbReference>
<comment type="similarity">
    <text evidence="1 11">Belongs to the glycosyl hydrolase 28 family.</text>
</comment>
<evidence type="ECO:0000256" key="4">
    <source>
        <dbReference type="ARBA" id="ARBA00022737"/>
    </source>
</evidence>
<dbReference type="GO" id="GO:0005576">
    <property type="term" value="C:extracellular region"/>
    <property type="evidence" value="ECO:0007669"/>
    <property type="project" value="TreeGrafter"/>
</dbReference>
<dbReference type="InterPro" id="IPR006626">
    <property type="entry name" value="PbH1"/>
</dbReference>
<dbReference type="SMART" id="SM00710">
    <property type="entry name" value="PbH1"/>
    <property type="match status" value="6"/>
</dbReference>
<keyword evidence="8" id="KW-0961">Cell wall biogenesis/degradation</keyword>
<protein>
    <recommendedName>
        <fullName evidence="2">endo-polygalacturonase</fullName>
        <ecNumber evidence="2">3.2.1.15</ecNumber>
    </recommendedName>
</protein>
<keyword evidence="7 11" id="KW-0326">Glycosidase</keyword>
<keyword evidence="5 11" id="KW-0378">Hydrolase</keyword>
<dbReference type="Proteomes" id="UP000663850">
    <property type="component" value="Unassembled WGS sequence"/>
</dbReference>
<dbReference type="PROSITE" id="PS00502">
    <property type="entry name" value="POLYGALACTURONASE"/>
    <property type="match status" value="1"/>
</dbReference>
<sequence length="397" mass="40909">MYNFTFQIMWARLYAGRLTLAMIAAVSILSLVASALGNPFPAPNSLETRQSCTINSLSSIAAAEKCSTITIDAFTVPAGQKLVINALDNAIINMNGNIVFTADTTFKTTGPLFTLNGNGITFNGHKFVIDGQGAKYWDGLGIASNAKQAKPHPMIKLSCSGTVENVEVLNSPAQVFSMGNKAALVVSNVKIDNSAGNSANSLSGGKPAAHNTDGFDVSTNDVTIQGSTIINQDDCIAINKGTNIKFLNNHCTGGHGISIGSVASGSTVSGVQITGNTITNNVQALRIKTDANATRLRSGSVSNVTYSGNTATGSTSYGVIIDQSYPSTLGTPSAGIKISDINFTGVNTIDVASSAKGEVEVNCAQGGCTGTWNWSGLHVSGGPAGSIKNAPITNFSL</sequence>
<accession>A0A8H3CUM3</accession>
<dbReference type="InterPro" id="IPR011050">
    <property type="entry name" value="Pectin_lyase_fold/virulence"/>
</dbReference>
<dbReference type="GO" id="GO:0071555">
    <property type="term" value="P:cell wall organization"/>
    <property type="evidence" value="ECO:0007669"/>
    <property type="project" value="UniProtKB-KW"/>
</dbReference>
<gene>
    <name evidence="12" type="ORF">RDB_LOCUS88556</name>
</gene>
<evidence type="ECO:0000256" key="5">
    <source>
        <dbReference type="ARBA" id="ARBA00022801"/>
    </source>
</evidence>
<evidence type="ECO:0000256" key="6">
    <source>
        <dbReference type="ARBA" id="ARBA00023157"/>
    </source>
</evidence>
<dbReference type="PANTHER" id="PTHR31884">
    <property type="entry name" value="POLYGALACTURONASE"/>
    <property type="match status" value="1"/>
</dbReference>
<dbReference type="InterPro" id="IPR012334">
    <property type="entry name" value="Pectin_lyas_fold"/>
</dbReference>
<keyword evidence="6" id="KW-1015">Disulfide bond</keyword>
<evidence type="ECO:0000256" key="10">
    <source>
        <dbReference type="PROSITE-ProRule" id="PRU10052"/>
    </source>
</evidence>
<keyword evidence="3" id="KW-0732">Signal</keyword>
<proteinExistence type="inferred from homology"/>
<dbReference type="EMBL" id="CAJMWZ010004749">
    <property type="protein sequence ID" value="CAE6494960.1"/>
    <property type="molecule type" value="Genomic_DNA"/>
</dbReference>
<evidence type="ECO:0000256" key="9">
    <source>
        <dbReference type="ARBA" id="ARBA00034074"/>
    </source>
</evidence>
<evidence type="ECO:0000256" key="8">
    <source>
        <dbReference type="ARBA" id="ARBA00023316"/>
    </source>
</evidence>
<feature type="active site" evidence="10">
    <location>
        <position position="255"/>
    </location>
</feature>
<comment type="catalytic activity">
    <reaction evidence="9">
        <text>(1,4-alpha-D-galacturonosyl)n+m + H2O = (1,4-alpha-D-galacturonosyl)n + (1,4-alpha-D-galacturonosyl)m.</text>
        <dbReference type="EC" id="3.2.1.15"/>
    </reaction>
</comment>
<dbReference type="SUPFAM" id="SSF51126">
    <property type="entry name" value="Pectin lyase-like"/>
    <property type="match status" value="1"/>
</dbReference>
<evidence type="ECO:0000256" key="1">
    <source>
        <dbReference type="ARBA" id="ARBA00008834"/>
    </source>
</evidence>
<evidence type="ECO:0000256" key="3">
    <source>
        <dbReference type="ARBA" id="ARBA00022729"/>
    </source>
</evidence>
<dbReference type="AlphaFoldDB" id="A0A8H3CUM3"/>
<reference evidence="12" key="1">
    <citation type="submission" date="2021-01" db="EMBL/GenBank/DDBJ databases">
        <authorList>
            <person name="Kaushik A."/>
        </authorList>
    </citation>
    <scope>NUCLEOTIDE SEQUENCE</scope>
    <source>
        <strain evidence="12">Type strain: AG8-Rh-89/</strain>
    </source>
</reference>
<name>A0A8H3CUM3_9AGAM</name>